<reference evidence="14 15" key="2">
    <citation type="submission" date="2017-06" db="EMBL/GenBank/DDBJ databases">
        <authorList>
            <person name="Varghese N."/>
            <person name="Submissions S."/>
        </authorList>
    </citation>
    <scope>NUCLEOTIDE SEQUENCE [LARGE SCALE GENOMIC DNA]</scope>
    <source>
        <strain evidence="14 15">RLD-1</strain>
    </source>
</reference>
<name>A0A239J5I2_9PSED</name>
<dbReference type="AlphaFoldDB" id="A0A239J5I2"/>
<feature type="domain" description="HAMP" evidence="12">
    <location>
        <begin position="189"/>
        <end position="242"/>
    </location>
</feature>
<dbReference type="GO" id="GO:0005886">
    <property type="term" value="C:plasma membrane"/>
    <property type="evidence" value="ECO:0007669"/>
    <property type="project" value="UniProtKB-SubCell"/>
</dbReference>
<evidence type="ECO:0000256" key="5">
    <source>
        <dbReference type="ARBA" id="ARBA00022989"/>
    </source>
</evidence>
<feature type="transmembrane region" description="Helical" evidence="10">
    <location>
        <begin position="41"/>
        <end position="60"/>
    </location>
</feature>
<comment type="similarity">
    <text evidence="8">Belongs to the methyl-accepting chemotaxis (MCP) protein family.</text>
</comment>
<evidence type="ECO:0000256" key="3">
    <source>
        <dbReference type="ARBA" id="ARBA00022481"/>
    </source>
</evidence>
<dbReference type="InterPro" id="IPR003660">
    <property type="entry name" value="HAMP_dom"/>
</dbReference>
<evidence type="ECO:0000256" key="7">
    <source>
        <dbReference type="ARBA" id="ARBA00023224"/>
    </source>
</evidence>
<dbReference type="EMBL" id="FNEC01000022">
    <property type="protein sequence ID" value="SDJ75555.1"/>
    <property type="molecule type" value="Genomic_DNA"/>
</dbReference>
<organism evidence="13 16">
    <name type="scientific">Pseudomonas delhiensis</name>
    <dbReference type="NCBI Taxonomy" id="366289"/>
    <lineage>
        <taxon>Bacteria</taxon>
        <taxon>Pseudomonadati</taxon>
        <taxon>Pseudomonadota</taxon>
        <taxon>Gammaproteobacteria</taxon>
        <taxon>Pseudomonadales</taxon>
        <taxon>Pseudomonadaceae</taxon>
        <taxon>Pseudomonas</taxon>
    </lineage>
</organism>
<dbReference type="Proteomes" id="UP000198309">
    <property type="component" value="Unassembled WGS sequence"/>
</dbReference>
<feature type="transmembrane region" description="Helical" evidence="10">
    <location>
        <begin position="167"/>
        <end position="192"/>
    </location>
</feature>
<dbReference type="PANTHER" id="PTHR32089">
    <property type="entry name" value="METHYL-ACCEPTING CHEMOTAXIS PROTEIN MCPB"/>
    <property type="match status" value="1"/>
</dbReference>
<dbReference type="PROSITE" id="PS50111">
    <property type="entry name" value="CHEMOTAXIS_TRANSDUC_2"/>
    <property type="match status" value="1"/>
</dbReference>
<evidence type="ECO:0000256" key="10">
    <source>
        <dbReference type="SAM" id="Phobius"/>
    </source>
</evidence>
<proteinExistence type="inferred from homology"/>
<evidence type="ECO:0000256" key="6">
    <source>
        <dbReference type="ARBA" id="ARBA00023136"/>
    </source>
</evidence>
<sequence length="519" mass="55345">MTPIKTDFFSSTRMQAKSHHSHYKKHPMGAWIRDISLKYKFWAVNAVAFLTTLLLVLFAMHQEVDARNQTARQGAEAQARLLQGWPAGTALPAADNLLSFASGSAPQLPGVDTQALARGNGWVELEGASGRLGPLAGAWVQDAGDGQRIAVLAPGADLWQVFSERALAYAGAVLALMMALLAASQLLIRFILTHLLKLRDVMLHVERSGDLSTRVQLDSRDEVGQMATAFNAMQAGYQRVVGTVAQAAGRLDEGARSLAQSMGQVRQGMLGQQSETDQAATAINEMSTTVHHIAQHAADTRDQSQEADRLAGAGQQVVGRVGQSIAGLSQGVQQTAQMIQQLAEDSQKISSVVSVIHGIAEQTNLLALNAAIEAARAGEMGRGFAVVADEVRNLAKRVQDSTDEITQMINALQSGTRDAVEFMQESSIKADGCVEQAQEAGEALAAIAGAVALMRESNTQIAVAAEQQSQVAEEMTRSVVGIRDVTELTVQQTVDSAGTSHELAELAGELSRAIRQLRL</sequence>
<dbReference type="PRINTS" id="PR00260">
    <property type="entry name" value="CHEMTRNSDUCR"/>
</dbReference>
<evidence type="ECO:0000313" key="16">
    <source>
        <dbReference type="Proteomes" id="UP000199693"/>
    </source>
</evidence>
<comment type="subcellular location">
    <subcellularLocation>
        <location evidence="1">Cell membrane</location>
        <topology evidence="1">Multi-pass membrane protein</topology>
    </subcellularLocation>
</comment>
<gene>
    <name evidence="13" type="ORF">SAMN05216189_102280</name>
    <name evidence="14" type="ORF">SAMN06295949_111149</name>
</gene>
<evidence type="ECO:0000256" key="4">
    <source>
        <dbReference type="ARBA" id="ARBA00022692"/>
    </source>
</evidence>
<dbReference type="PANTHER" id="PTHR32089:SF119">
    <property type="entry name" value="METHYL-ACCEPTING CHEMOTAXIS PROTEIN CTPL"/>
    <property type="match status" value="1"/>
</dbReference>
<keyword evidence="5 10" id="KW-1133">Transmembrane helix</keyword>
<dbReference type="CDD" id="cd06225">
    <property type="entry name" value="HAMP"/>
    <property type="match status" value="1"/>
</dbReference>
<accession>A0A239J5I2</accession>
<dbReference type="PROSITE" id="PS50885">
    <property type="entry name" value="HAMP"/>
    <property type="match status" value="1"/>
</dbReference>
<dbReference type="SMART" id="SM00283">
    <property type="entry name" value="MA"/>
    <property type="match status" value="1"/>
</dbReference>
<protein>
    <submittedName>
        <fullName evidence="13">Methyl-accepting chemotaxis protein</fullName>
    </submittedName>
</protein>
<dbReference type="InterPro" id="IPR004089">
    <property type="entry name" value="MCPsignal_dom"/>
</dbReference>
<reference evidence="13 16" key="1">
    <citation type="submission" date="2016-10" db="EMBL/GenBank/DDBJ databases">
        <authorList>
            <person name="de Groot N.N."/>
        </authorList>
    </citation>
    <scope>NUCLEOTIDE SEQUENCE [LARGE SCALE GENOMIC DNA]</scope>
    <source>
        <strain evidence="13 16">CCM 7361</strain>
    </source>
</reference>
<dbReference type="GO" id="GO:0006935">
    <property type="term" value="P:chemotaxis"/>
    <property type="evidence" value="ECO:0007669"/>
    <property type="project" value="InterPro"/>
</dbReference>
<keyword evidence="6 10" id="KW-0472">Membrane</keyword>
<dbReference type="Proteomes" id="UP000199693">
    <property type="component" value="Unassembled WGS sequence"/>
</dbReference>
<dbReference type="GO" id="GO:0004888">
    <property type="term" value="F:transmembrane signaling receptor activity"/>
    <property type="evidence" value="ECO:0007669"/>
    <property type="project" value="InterPro"/>
</dbReference>
<dbReference type="InterPro" id="IPR004090">
    <property type="entry name" value="Chemotax_Me-accpt_rcpt"/>
</dbReference>
<evidence type="ECO:0000256" key="1">
    <source>
        <dbReference type="ARBA" id="ARBA00004651"/>
    </source>
</evidence>
<evidence type="ECO:0000259" key="12">
    <source>
        <dbReference type="PROSITE" id="PS50885"/>
    </source>
</evidence>
<evidence type="ECO:0000313" key="14">
    <source>
        <dbReference type="EMBL" id="SNT00513.1"/>
    </source>
</evidence>
<evidence type="ECO:0000256" key="8">
    <source>
        <dbReference type="ARBA" id="ARBA00029447"/>
    </source>
</evidence>
<keyword evidence="2" id="KW-1003">Cell membrane</keyword>
<dbReference type="FunFam" id="1.10.287.950:FF:000001">
    <property type="entry name" value="Methyl-accepting chemotaxis sensory transducer"/>
    <property type="match status" value="1"/>
</dbReference>
<dbReference type="Pfam" id="PF00672">
    <property type="entry name" value="HAMP"/>
    <property type="match status" value="1"/>
</dbReference>
<evidence type="ECO:0000313" key="13">
    <source>
        <dbReference type="EMBL" id="SDJ75555.1"/>
    </source>
</evidence>
<dbReference type="SUPFAM" id="SSF58104">
    <property type="entry name" value="Methyl-accepting chemotaxis protein (MCP) signaling domain"/>
    <property type="match status" value="1"/>
</dbReference>
<evidence type="ECO:0000256" key="2">
    <source>
        <dbReference type="ARBA" id="ARBA00022475"/>
    </source>
</evidence>
<keyword evidence="4 10" id="KW-0812">Transmembrane</keyword>
<keyword evidence="3" id="KW-0488">Methylation</keyword>
<feature type="domain" description="Methyl-accepting transducer" evidence="11">
    <location>
        <begin position="247"/>
        <end position="483"/>
    </location>
</feature>
<dbReference type="GO" id="GO:0007165">
    <property type="term" value="P:signal transduction"/>
    <property type="evidence" value="ECO:0007669"/>
    <property type="project" value="UniProtKB-KW"/>
</dbReference>
<dbReference type="Gene3D" id="1.10.287.950">
    <property type="entry name" value="Methyl-accepting chemotaxis protein"/>
    <property type="match status" value="1"/>
</dbReference>
<evidence type="ECO:0000313" key="15">
    <source>
        <dbReference type="Proteomes" id="UP000198309"/>
    </source>
</evidence>
<evidence type="ECO:0000256" key="9">
    <source>
        <dbReference type="PROSITE-ProRule" id="PRU00284"/>
    </source>
</evidence>
<dbReference type="EMBL" id="FZPC01000011">
    <property type="protein sequence ID" value="SNT00513.1"/>
    <property type="molecule type" value="Genomic_DNA"/>
</dbReference>
<keyword evidence="7 9" id="KW-0807">Transducer</keyword>
<dbReference type="SMART" id="SM00304">
    <property type="entry name" value="HAMP"/>
    <property type="match status" value="1"/>
</dbReference>
<evidence type="ECO:0000259" key="11">
    <source>
        <dbReference type="PROSITE" id="PS50111"/>
    </source>
</evidence>
<dbReference type="Pfam" id="PF00015">
    <property type="entry name" value="MCPsignal"/>
    <property type="match status" value="1"/>
</dbReference>
<dbReference type="CDD" id="cd11386">
    <property type="entry name" value="MCP_signal"/>
    <property type="match status" value="1"/>
</dbReference>
<keyword evidence="15" id="KW-1185">Reference proteome</keyword>